<name>A0A4D4KK96_9ACTN</name>
<accession>A0A4D4KK96</accession>
<dbReference type="Proteomes" id="UP000299290">
    <property type="component" value="Unassembled WGS sequence"/>
</dbReference>
<comment type="caution">
    <text evidence="1">The sequence shown here is derived from an EMBL/GenBank/DDBJ whole genome shotgun (WGS) entry which is preliminary data.</text>
</comment>
<evidence type="ECO:0000313" key="1">
    <source>
        <dbReference type="EMBL" id="GDY46509.1"/>
    </source>
</evidence>
<sequence>MHRSDYVWVVLCGLVSVEPDSDKNCVVEGTPPLKVLFEVSVSASQRQLGCRPNCPKPKAMKLRVWAWLQVGSDLEERRTREAEPR</sequence>
<dbReference type="AlphaFoldDB" id="A0A4D4KK96"/>
<protein>
    <submittedName>
        <fullName evidence="1">Uncharacterized protein</fullName>
    </submittedName>
</protein>
<dbReference type="EMBL" id="BJHV01000001">
    <property type="protein sequence ID" value="GDY46509.1"/>
    <property type="molecule type" value="Genomic_DNA"/>
</dbReference>
<organism evidence="1 2">
    <name type="scientific">Streptomyces antimycoticus</name>
    <dbReference type="NCBI Taxonomy" id="68175"/>
    <lineage>
        <taxon>Bacteria</taxon>
        <taxon>Bacillati</taxon>
        <taxon>Actinomycetota</taxon>
        <taxon>Actinomycetes</taxon>
        <taxon>Kitasatosporales</taxon>
        <taxon>Streptomycetaceae</taxon>
        <taxon>Streptomyces</taxon>
        <taxon>Streptomyces violaceusniger group</taxon>
    </lineage>
</organism>
<gene>
    <name evidence="1" type="ORF">SANT12839_073910</name>
</gene>
<reference evidence="1 2" key="1">
    <citation type="journal article" date="2020" name="Int. J. Syst. Evol. Microbiol.">
        <title>Reclassification of Streptomyces castelarensis and Streptomyces sporoclivatus as later heterotypic synonyms of Streptomyces antimycoticus.</title>
        <authorList>
            <person name="Komaki H."/>
            <person name="Tamura T."/>
        </authorList>
    </citation>
    <scope>NUCLEOTIDE SEQUENCE [LARGE SCALE GENOMIC DNA]</scope>
    <source>
        <strain evidence="1 2">NBRC 12839</strain>
    </source>
</reference>
<keyword evidence="2" id="KW-1185">Reference proteome</keyword>
<proteinExistence type="predicted"/>
<evidence type="ECO:0000313" key="2">
    <source>
        <dbReference type="Proteomes" id="UP000299290"/>
    </source>
</evidence>